<gene>
    <name evidence="1" type="ORF">EZS28_009765</name>
</gene>
<evidence type="ECO:0000313" key="2">
    <source>
        <dbReference type="Proteomes" id="UP000324800"/>
    </source>
</evidence>
<proteinExistence type="predicted"/>
<organism evidence="1 2">
    <name type="scientific">Streblomastix strix</name>
    <dbReference type="NCBI Taxonomy" id="222440"/>
    <lineage>
        <taxon>Eukaryota</taxon>
        <taxon>Metamonada</taxon>
        <taxon>Preaxostyla</taxon>
        <taxon>Oxymonadida</taxon>
        <taxon>Streblomastigidae</taxon>
        <taxon>Streblomastix</taxon>
    </lineage>
</organism>
<name>A0A5J4WIK9_9EUKA</name>
<dbReference type="Proteomes" id="UP000324800">
    <property type="component" value="Unassembled WGS sequence"/>
</dbReference>
<sequence>MPVDATDSRNIKNKYFQPLATGKPKLLPSVGIIESGIHLTSYDLPCKPFDSNTRAAFDGICLIYIIQGPFQSKQQNITHVLGASFSTNAITQSPNFSLASC</sequence>
<dbReference type="EMBL" id="SNRW01001871">
    <property type="protein sequence ID" value="KAA6394711.1"/>
    <property type="molecule type" value="Genomic_DNA"/>
</dbReference>
<protein>
    <submittedName>
        <fullName evidence="1">Uncharacterized protein</fullName>
    </submittedName>
</protein>
<comment type="caution">
    <text evidence="1">The sequence shown here is derived from an EMBL/GenBank/DDBJ whole genome shotgun (WGS) entry which is preliminary data.</text>
</comment>
<reference evidence="1 2" key="1">
    <citation type="submission" date="2019-03" db="EMBL/GenBank/DDBJ databases">
        <title>Single cell metagenomics reveals metabolic interactions within the superorganism composed of flagellate Streblomastix strix and complex community of Bacteroidetes bacteria on its surface.</title>
        <authorList>
            <person name="Treitli S.C."/>
            <person name="Kolisko M."/>
            <person name="Husnik F."/>
            <person name="Keeling P."/>
            <person name="Hampl V."/>
        </authorList>
    </citation>
    <scope>NUCLEOTIDE SEQUENCE [LARGE SCALE GENOMIC DNA]</scope>
    <source>
        <strain evidence="1">ST1C</strain>
    </source>
</reference>
<evidence type="ECO:0000313" key="1">
    <source>
        <dbReference type="EMBL" id="KAA6394711.1"/>
    </source>
</evidence>
<accession>A0A5J4WIK9</accession>
<dbReference type="AlphaFoldDB" id="A0A5J4WIK9"/>